<comment type="caution">
    <text evidence="2">The sequence shown here is derived from an EMBL/GenBank/DDBJ whole genome shotgun (WGS) entry which is preliminary data.</text>
</comment>
<feature type="region of interest" description="Disordered" evidence="1">
    <location>
        <begin position="40"/>
        <end position="61"/>
    </location>
</feature>
<dbReference type="Proteomes" id="UP001589870">
    <property type="component" value="Unassembled WGS sequence"/>
</dbReference>
<evidence type="ECO:0000313" key="2">
    <source>
        <dbReference type="EMBL" id="MFC0862410.1"/>
    </source>
</evidence>
<dbReference type="EMBL" id="JBHMQT010000013">
    <property type="protein sequence ID" value="MFC0862410.1"/>
    <property type="molecule type" value="Genomic_DNA"/>
</dbReference>
<proteinExistence type="predicted"/>
<organism evidence="2 3">
    <name type="scientific">Sphaerimonospora cavernae</name>
    <dbReference type="NCBI Taxonomy" id="1740611"/>
    <lineage>
        <taxon>Bacteria</taxon>
        <taxon>Bacillati</taxon>
        <taxon>Actinomycetota</taxon>
        <taxon>Actinomycetes</taxon>
        <taxon>Streptosporangiales</taxon>
        <taxon>Streptosporangiaceae</taxon>
        <taxon>Sphaerimonospora</taxon>
    </lineage>
</organism>
<evidence type="ECO:0000256" key="1">
    <source>
        <dbReference type="SAM" id="MobiDB-lite"/>
    </source>
</evidence>
<name>A0ABV6U1U5_9ACTN</name>
<dbReference type="RefSeq" id="WP_394300621.1">
    <property type="nucleotide sequence ID" value="NZ_JBHMQT010000013.1"/>
</dbReference>
<accession>A0ABV6U1U5</accession>
<reference evidence="2 3" key="1">
    <citation type="submission" date="2024-09" db="EMBL/GenBank/DDBJ databases">
        <authorList>
            <person name="Sun Q."/>
            <person name="Mori K."/>
        </authorList>
    </citation>
    <scope>NUCLEOTIDE SEQUENCE [LARGE SCALE GENOMIC DNA]</scope>
    <source>
        <strain evidence="2 3">TBRC 1851</strain>
    </source>
</reference>
<sequence>MATPAHDELHHLVDQLPPAQARRLLRLVETDPELAGYVPEALQPGQQVQPDDQEQPTAGREVRRRISFAGIFNDGPADLAERAEDYLHDHFTRSA</sequence>
<gene>
    <name evidence="2" type="ORF">ACFHYQ_08880</name>
</gene>
<evidence type="ECO:0000313" key="3">
    <source>
        <dbReference type="Proteomes" id="UP001589870"/>
    </source>
</evidence>
<keyword evidence="3" id="KW-1185">Reference proteome</keyword>
<protein>
    <submittedName>
        <fullName evidence="2">Uncharacterized protein</fullName>
    </submittedName>
</protein>